<name>A0AAF1BHR0_9TREE</name>
<feature type="compositionally biased region" description="Polar residues" evidence="2">
    <location>
        <begin position="96"/>
        <end position="112"/>
    </location>
</feature>
<gene>
    <name evidence="4" type="primary">fbxo9</name>
    <name evidence="4" type="ORF">LOC62_03G004162</name>
</gene>
<dbReference type="GO" id="GO:0031146">
    <property type="term" value="P:SCF-dependent proteasomal ubiquitin-dependent protein catabolic process"/>
    <property type="evidence" value="ECO:0007669"/>
    <property type="project" value="TreeGrafter"/>
</dbReference>
<feature type="compositionally biased region" description="Basic and acidic residues" evidence="2">
    <location>
        <begin position="36"/>
        <end position="48"/>
    </location>
</feature>
<organism evidence="4 5">
    <name type="scientific">Vanrija pseudolonga</name>
    <dbReference type="NCBI Taxonomy" id="143232"/>
    <lineage>
        <taxon>Eukaryota</taxon>
        <taxon>Fungi</taxon>
        <taxon>Dikarya</taxon>
        <taxon>Basidiomycota</taxon>
        <taxon>Agaricomycotina</taxon>
        <taxon>Tremellomycetes</taxon>
        <taxon>Trichosporonales</taxon>
        <taxon>Trichosporonaceae</taxon>
        <taxon>Vanrija</taxon>
    </lineage>
</organism>
<accession>A0AAF1BHR0</accession>
<evidence type="ECO:0000313" key="4">
    <source>
        <dbReference type="EMBL" id="WOO80637.1"/>
    </source>
</evidence>
<dbReference type="GO" id="GO:0019005">
    <property type="term" value="C:SCF ubiquitin ligase complex"/>
    <property type="evidence" value="ECO:0007669"/>
    <property type="project" value="TreeGrafter"/>
</dbReference>
<dbReference type="AlphaFoldDB" id="A0AAF1BHR0"/>
<evidence type="ECO:0000256" key="1">
    <source>
        <dbReference type="ARBA" id="ARBA00022786"/>
    </source>
</evidence>
<dbReference type="RefSeq" id="XP_062626669.1">
    <property type="nucleotide sequence ID" value="XM_062770685.1"/>
</dbReference>
<dbReference type="GO" id="GO:0005737">
    <property type="term" value="C:cytoplasm"/>
    <property type="evidence" value="ECO:0007669"/>
    <property type="project" value="TreeGrafter"/>
</dbReference>
<keyword evidence="1" id="KW-0833">Ubl conjugation pathway</keyword>
<dbReference type="EMBL" id="CP086716">
    <property type="protein sequence ID" value="WOO80637.1"/>
    <property type="molecule type" value="Genomic_DNA"/>
</dbReference>
<dbReference type="Gene3D" id="1.20.1280.50">
    <property type="match status" value="1"/>
</dbReference>
<reference evidence="4" key="1">
    <citation type="submission" date="2023-10" db="EMBL/GenBank/DDBJ databases">
        <authorList>
            <person name="Noh H."/>
        </authorList>
    </citation>
    <scope>NUCLEOTIDE SEQUENCE</scope>
    <source>
        <strain evidence="4">DUCC4014</strain>
    </source>
</reference>
<dbReference type="GeneID" id="87807402"/>
<evidence type="ECO:0000313" key="5">
    <source>
        <dbReference type="Proteomes" id="UP000827549"/>
    </source>
</evidence>
<feature type="compositionally biased region" description="Low complexity" evidence="2">
    <location>
        <begin position="1"/>
        <end position="19"/>
    </location>
</feature>
<feature type="domain" description="F-box" evidence="3">
    <location>
        <begin position="295"/>
        <end position="341"/>
    </location>
</feature>
<dbReference type="Pfam" id="PF00646">
    <property type="entry name" value="F-box"/>
    <property type="match status" value="1"/>
</dbReference>
<dbReference type="InterPro" id="IPR001810">
    <property type="entry name" value="F-box_dom"/>
</dbReference>
<evidence type="ECO:0000259" key="3">
    <source>
        <dbReference type="PROSITE" id="PS50181"/>
    </source>
</evidence>
<dbReference type="SUPFAM" id="SSF81383">
    <property type="entry name" value="F-box domain"/>
    <property type="match status" value="1"/>
</dbReference>
<dbReference type="PROSITE" id="PS50181">
    <property type="entry name" value="FBOX"/>
    <property type="match status" value="1"/>
</dbReference>
<evidence type="ECO:0000256" key="2">
    <source>
        <dbReference type="SAM" id="MobiDB-lite"/>
    </source>
</evidence>
<feature type="region of interest" description="Disordered" evidence="2">
    <location>
        <begin position="1"/>
        <end position="120"/>
    </location>
</feature>
<dbReference type="InterPro" id="IPR045464">
    <property type="entry name" value="Hrt3/FBXO9_C"/>
</dbReference>
<dbReference type="Proteomes" id="UP000827549">
    <property type="component" value="Chromosome 3"/>
</dbReference>
<feature type="compositionally biased region" description="Basic and acidic residues" evidence="2">
    <location>
        <begin position="79"/>
        <end position="95"/>
    </location>
</feature>
<sequence length="554" mass="60940">MTSTTTTLSPTKALAALSLDDGARPPETTANDDELERFRREWRQEVQGRKAGTAKPTDDAVAVSTPAPAAAAAAVPADKPSRASLDRVRSRDSAGSHKSPTQAPALGSSPTKLTLPAPRSPTKAGYAGIGLYAHHTVPAGPSRQVHTLGGTTAAAKIPFRAPQVTKDKDAAVEVYARAVEREQSGQLNEALKLYRHAFKLDDNVDRLYARVAARQAAEVQEAAAAEVEEQLTSADVVDPSAPEEEPYDFTRHIQTAPDYERAAKARLAGASRLSALFSALDEAHDAFLPEDEELPIPIAKLPAELLEPIFAHLDVATIERFALTCWRARALTAAAGKWKRLAEGIYRSPSMVPHGLAARELARRHRGEWRTALVEEERIRMDGCYISVCHYIRPGAGEQWVAITHMITYHRFLRFYPDGQVISFLTTDHPSDVVPTLRPNLRGKGLHFGRWRLVRSDDPSNDDEGQAQGHAATGNKRKRARIVISELLEPGVDNPKYEFEMDLALRETGRGRWNKLDLSTYSSINLATGETLGLSLRHQKPFYFSKVKSYSPQF</sequence>
<feature type="region of interest" description="Disordered" evidence="2">
    <location>
        <begin position="457"/>
        <end position="476"/>
    </location>
</feature>
<feature type="compositionally biased region" description="Low complexity" evidence="2">
    <location>
        <begin position="59"/>
        <end position="78"/>
    </location>
</feature>
<dbReference type="InterPro" id="IPR036047">
    <property type="entry name" value="F-box-like_dom_sf"/>
</dbReference>
<dbReference type="PANTHER" id="PTHR12874">
    <property type="entry name" value="F-BOX ONLY PROTEIN 48-RELATED"/>
    <property type="match status" value="1"/>
</dbReference>
<proteinExistence type="predicted"/>
<keyword evidence="5" id="KW-1185">Reference proteome</keyword>
<protein>
    <submittedName>
        <fullName evidence="4">F-box only protein 9</fullName>
    </submittedName>
</protein>
<dbReference type="PANTHER" id="PTHR12874:SF9">
    <property type="entry name" value="F-BOX ONLY PROTEIN 48"/>
    <property type="match status" value="1"/>
</dbReference>
<dbReference type="Pfam" id="PF19270">
    <property type="entry name" value="FBO_C"/>
    <property type="match status" value="1"/>
</dbReference>